<feature type="region of interest" description="Disordered" evidence="1">
    <location>
        <begin position="27"/>
        <end position="49"/>
    </location>
</feature>
<dbReference type="Proteomes" id="UP000663525">
    <property type="component" value="Chromosome"/>
</dbReference>
<proteinExistence type="predicted"/>
<protein>
    <submittedName>
        <fullName evidence="2">Uncharacterized protein</fullName>
    </submittedName>
</protein>
<accession>A0A897N1M6</accession>
<evidence type="ECO:0000313" key="2">
    <source>
        <dbReference type="EMBL" id="QSG05213.1"/>
    </source>
</evidence>
<evidence type="ECO:0000313" key="3">
    <source>
        <dbReference type="Proteomes" id="UP000663525"/>
    </source>
</evidence>
<reference evidence="2" key="1">
    <citation type="submission" date="2020-11" db="EMBL/GenBank/DDBJ databases">
        <title>Carbohydrate-dependent, anaerobic sulfur respiration: A novel catabolism in halophilic archaea.</title>
        <authorList>
            <person name="Sorokin D.Y."/>
            <person name="Messina E."/>
            <person name="Smedile F."/>
            <person name="La Cono V."/>
            <person name="Hallsworth J.E."/>
            <person name="Yakimov M.M."/>
        </authorList>
    </citation>
    <scope>NUCLEOTIDE SEQUENCE</scope>
    <source>
        <strain evidence="2">HSR12-1</strain>
    </source>
</reference>
<evidence type="ECO:0000256" key="1">
    <source>
        <dbReference type="SAM" id="MobiDB-lite"/>
    </source>
</evidence>
<dbReference type="EMBL" id="CP064787">
    <property type="protein sequence ID" value="QSG05213.1"/>
    <property type="molecule type" value="Genomic_DNA"/>
</dbReference>
<organism evidence="2 3">
    <name type="scientific">Halapricum desulfuricans</name>
    <dbReference type="NCBI Taxonomy" id="2841257"/>
    <lineage>
        <taxon>Archaea</taxon>
        <taxon>Methanobacteriati</taxon>
        <taxon>Methanobacteriota</taxon>
        <taxon>Stenosarchaea group</taxon>
        <taxon>Halobacteria</taxon>
        <taxon>Halobacteriales</taxon>
        <taxon>Haloarculaceae</taxon>
        <taxon>Halapricum</taxon>
    </lineage>
</organism>
<name>A0A897N1M6_9EURY</name>
<sequence length="63" mass="6645">MHSCHCSGWNDTDRFPCGATRASAANAALGARRRTRPQSRAAQSDGVSDLRSCVPTGEFVGGH</sequence>
<dbReference type="AlphaFoldDB" id="A0A897N1M6"/>
<gene>
    <name evidence="2" type="ORF">HSR121_0863</name>
</gene>